<evidence type="ECO:0000256" key="3">
    <source>
        <dbReference type="ARBA" id="ARBA00023125"/>
    </source>
</evidence>
<name>A0A085JQK8_9GAMM</name>
<feature type="domain" description="HTH lysR-type" evidence="5">
    <location>
        <begin position="1"/>
        <end position="58"/>
    </location>
</feature>
<evidence type="ECO:0000313" key="7">
    <source>
        <dbReference type="Proteomes" id="UP000028602"/>
    </source>
</evidence>
<dbReference type="PANTHER" id="PTHR30419">
    <property type="entry name" value="HTH-TYPE TRANSCRIPTIONAL REGULATOR YBHD"/>
    <property type="match status" value="1"/>
</dbReference>
<gene>
    <name evidence="6" type="ORF">GTPT_0015</name>
</gene>
<comment type="caution">
    <text evidence="6">The sequence shown here is derived from an EMBL/GenBank/DDBJ whole genome shotgun (WGS) entry which is preliminary data.</text>
</comment>
<proteinExistence type="inferred from homology"/>
<dbReference type="InterPro" id="IPR000847">
    <property type="entry name" value="LysR_HTH_N"/>
</dbReference>
<dbReference type="GO" id="GO:0003700">
    <property type="term" value="F:DNA-binding transcription factor activity"/>
    <property type="evidence" value="ECO:0007669"/>
    <property type="project" value="InterPro"/>
</dbReference>
<dbReference type="PANTHER" id="PTHR30419:SF8">
    <property type="entry name" value="NITROGEN ASSIMILATION TRANSCRIPTIONAL ACTIVATOR-RELATED"/>
    <property type="match status" value="1"/>
</dbReference>
<keyword evidence="3" id="KW-0238">DNA-binding</keyword>
<dbReference type="InterPro" id="IPR036390">
    <property type="entry name" value="WH_DNA-bd_sf"/>
</dbReference>
<dbReference type="Proteomes" id="UP000028602">
    <property type="component" value="Unassembled WGS sequence"/>
</dbReference>
<dbReference type="RefSeq" id="WP_029990616.1">
    <property type="nucleotide sequence ID" value="NZ_ATMJ01000029.1"/>
</dbReference>
<evidence type="ECO:0000313" key="6">
    <source>
        <dbReference type="EMBL" id="KFD22754.1"/>
    </source>
</evidence>
<dbReference type="Gene3D" id="1.10.10.10">
    <property type="entry name" value="Winged helix-like DNA-binding domain superfamily/Winged helix DNA-binding domain"/>
    <property type="match status" value="1"/>
</dbReference>
<dbReference type="InterPro" id="IPR050950">
    <property type="entry name" value="HTH-type_LysR_regulators"/>
</dbReference>
<evidence type="ECO:0000256" key="4">
    <source>
        <dbReference type="ARBA" id="ARBA00023163"/>
    </source>
</evidence>
<dbReference type="InterPro" id="IPR005119">
    <property type="entry name" value="LysR_subst-bd"/>
</dbReference>
<dbReference type="PROSITE" id="PS50931">
    <property type="entry name" value="HTH_LYSR"/>
    <property type="match status" value="1"/>
</dbReference>
<reference evidence="6" key="1">
    <citation type="submission" date="2014-05" db="EMBL/GenBank/DDBJ databases">
        <title>ATOL: Assembling a taxonomically balanced genome-scale reconstruction of the evolutionary history of the Enterobacteriaceae.</title>
        <authorList>
            <person name="Plunkett G.III."/>
            <person name="Neeno-Eckwall E.C."/>
            <person name="Glasner J.D."/>
            <person name="Perna N.T."/>
        </authorList>
    </citation>
    <scope>NUCLEOTIDE SEQUENCE [LARGE SCALE GENOMIC DNA]</scope>
    <source>
        <strain evidence="6">ATCC 33301</strain>
    </source>
</reference>
<dbReference type="Pfam" id="PF00126">
    <property type="entry name" value="HTH_1"/>
    <property type="match status" value="1"/>
</dbReference>
<evidence type="ECO:0000256" key="2">
    <source>
        <dbReference type="ARBA" id="ARBA00023015"/>
    </source>
</evidence>
<dbReference type="Pfam" id="PF03466">
    <property type="entry name" value="LysR_substrate"/>
    <property type="match status" value="1"/>
</dbReference>
<accession>A0A085JQK8</accession>
<dbReference type="SUPFAM" id="SSF53850">
    <property type="entry name" value="Periplasmic binding protein-like II"/>
    <property type="match status" value="1"/>
</dbReference>
<sequence length="304" mass="33074">MQLRALRYFNQVAQSSSLQDAAEKLFVTPTAVTRQIELLEHFYGASLIERSPRGIRLTAEGEHLALAVQSCLRELEGVKDKISSAQSQVSGKVRISCAESLISSLIIPAIECFRLRHPDVRFEIDIGSAPRVAEALVGDRADVAVSFYMPALSGLNVTHSCSVQHQVLMSSTHPLSGSSGLTLREIAGFPIAAPASGFAVRQSLETAAKREGILLDIRFVTSSIEIQKQLCRQGLALIILPKMTLAEKEPPEDLVAIPLNDPLMGIVRIDPGLPAQRTLSRAVKLFHETLGQYIEAQLSPAITY</sequence>
<evidence type="ECO:0000259" key="5">
    <source>
        <dbReference type="PROSITE" id="PS50931"/>
    </source>
</evidence>
<dbReference type="eggNOG" id="COG0583">
    <property type="taxonomic scope" value="Bacteria"/>
</dbReference>
<dbReference type="GO" id="GO:0005829">
    <property type="term" value="C:cytosol"/>
    <property type="evidence" value="ECO:0007669"/>
    <property type="project" value="TreeGrafter"/>
</dbReference>
<evidence type="ECO:0000256" key="1">
    <source>
        <dbReference type="ARBA" id="ARBA00009437"/>
    </source>
</evidence>
<protein>
    <submittedName>
        <fullName evidence="6">LysR family transcriptional regulator</fullName>
    </submittedName>
</protein>
<keyword evidence="7" id="KW-1185">Reference proteome</keyword>
<dbReference type="EMBL" id="JMPR01000001">
    <property type="protein sequence ID" value="KFD22754.1"/>
    <property type="molecule type" value="Genomic_DNA"/>
</dbReference>
<organism evidence="6 7">
    <name type="scientific">Tatumella ptyseos ATCC 33301</name>
    <dbReference type="NCBI Taxonomy" id="1005995"/>
    <lineage>
        <taxon>Bacteria</taxon>
        <taxon>Pseudomonadati</taxon>
        <taxon>Pseudomonadota</taxon>
        <taxon>Gammaproteobacteria</taxon>
        <taxon>Enterobacterales</taxon>
        <taxon>Erwiniaceae</taxon>
        <taxon>Tatumella</taxon>
    </lineage>
</organism>
<keyword evidence="2" id="KW-0805">Transcription regulation</keyword>
<dbReference type="InterPro" id="IPR036388">
    <property type="entry name" value="WH-like_DNA-bd_sf"/>
</dbReference>
<keyword evidence="4" id="KW-0804">Transcription</keyword>
<dbReference type="Gene3D" id="3.40.190.290">
    <property type="match status" value="1"/>
</dbReference>
<dbReference type="OrthoDB" id="8839922at2"/>
<dbReference type="SUPFAM" id="SSF46785">
    <property type="entry name" value="Winged helix' DNA-binding domain"/>
    <property type="match status" value="1"/>
</dbReference>
<comment type="similarity">
    <text evidence="1">Belongs to the LysR transcriptional regulatory family.</text>
</comment>
<dbReference type="AlphaFoldDB" id="A0A085JQK8"/>
<dbReference type="GO" id="GO:0003677">
    <property type="term" value="F:DNA binding"/>
    <property type="evidence" value="ECO:0007669"/>
    <property type="project" value="UniProtKB-KW"/>
</dbReference>